<evidence type="ECO:0000259" key="1">
    <source>
        <dbReference type="Pfam" id="PF00646"/>
    </source>
</evidence>
<name>A0AAP0K4A5_9MAGN</name>
<evidence type="ECO:0000313" key="2">
    <source>
        <dbReference type="EMBL" id="KAK9145551.1"/>
    </source>
</evidence>
<dbReference type="NCBIfam" id="TIGR01640">
    <property type="entry name" value="F_box_assoc_1"/>
    <property type="match status" value="1"/>
</dbReference>
<keyword evidence="3" id="KW-1185">Reference proteome</keyword>
<dbReference type="PANTHER" id="PTHR31672">
    <property type="entry name" value="BNACNNG10540D PROTEIN"/>
    <property type="match status" value="1"/>
</dbReference>
<dbReference type="Pfam" id="PF00646">
    <property type="entry name" value="F-box"/>
    <property type="match status" value="1"/>
</dbReference>
<dbReference type="InterPro" id="IPR001810">
    <property type="entry name" value="F-box_dom"/>
</dbReference>
<evidence type="ECO:0000313" key="3">
    <source>
        <dbReference type="Proteomes" id="UP001417504"/>
    </source>
</evidence>
<dbReference type="CDD" id="cd22157">
    <property type="entry name" value="F-box_AtFBW1-like"/>
    <property type="match status" value="1"/>
</dbReference>
<dbReference type="AlphaFoldDB" id="A0AAP0K4A5"/>
<dbReference type="InterPro" id="IPR036047">
    <property type="entry name" value="F-box-like_dom_sf"/>
</dbReference>
<proteinExistence type="predicted"/>
<dbReference type="Gene3D" id="1.20.1280.50">
    <property type="match status" value="1"/>
</dbReference>
<comment type="caution">
    <text evidence="2">The sequence shown here is derived from an EMBL/GenBank/DDBJ whole genome shotgun (WGS) entry which is preliminary data.</text>
</comment>
<reference evidence="2 3" key="1">
    <citation type="submission" date="2024-01" db="EMBL/GenBank/DDBJ databases">
        <title>Genome assemblies of Stephania.</title>
        <authorList>
            <person name="Yang L."/>
        </authorList>
    </citation>
    <scope>NUCLEOTIDE SEQUENCE [LARGE SCALE GENOMIC DNA]</scope>
    <source>
        <strain evidence="2">QJT</strain>
        <tissue evidence="2">Leaf</tissue>
    </source>
</reference>
<dbReference type="InterPro" id="IPR017451">
    <property type="entry name" value="F-box-assoc_interact_dom"/>
</dbReference>
<gene>
    <name evidence="2" type="ORF">Sjap_005454</name>
</gene>
<feature type="domain" description="F-box" evidence="1">
    <location>
        <begin position="32"/>
        <end position="63"/>
    </location>
</feature>
<dbReference type="EMBL" id="JBBNAE010000002">
    <property type="protein sequence ID" value="KAK9145551.1"/>
    <property type="molecule type" value="Genomic_DNA"/>
</dbReference>
<dbReference type="PANTHER" id="PTHR31672:SF13">
    <property type="entry name" value="F-BOX PROTEIN CPR30-LIKE"/>
    <property type="match status" value="1"/>
</dbReference>
<sequence>MGETVNSSYVVEIEGSTSFDNDTTAIIADDILMDEILPRLPIKSLCRFKLVCKQWNNFITHPSHRFAISHHRYASKNLSNPAYFFNERTERVVSIRDDPHHHFKMSNPTFIDQFYEIRGSEKCFRCIRGSNNGLLFGLFADRDIFICNPITKHVDHVPNPNPESESSFYIALLFNTHKYPYSGFKIVAMNNKNFDDSWLGFVVYYSKNKEWRQSDAVVQVIPSESEERIRPNSPIFAGGKVYWSYVRHIVWFDVEKDQAGSIECPGKDNLIFVHGLYCYSEIGVCDGELSYSKATNEGNIEIWLLKSKSGDYVGLEFEWVKIFNLSLEEIFQENWNVVSKFFWTRKSRTPKKAAEFSTKKRAILPLPCLDKEVVWFRMHFGLKEYCRNGKLFYINIRSRELKVLDGDFSFPQYLFSPSFLSCPT</sequence>
<dbReference type="Proteomes" id="UP001417504">
    <property type="component" value="Unassembled WGS sequence"/>
</dbReference>
<organism evidence="2 3">
    <name type="scientific">Stephania japonica</name>
    <dbReference type="NCBI Taxonomy" id="461633"/>
    <lineage>
        <taxon>Eukaryota</taxon>
        <taxon>Viridiplantae</taxon>
        <taxon>Streptophyta</taxon>
        <taxon>Embryophyta</taxon>
        <taxon>Tracheophyta</taxon>
        <taxon>Spermatophyta</taxon>
        <taxon>Magnoliopsida</taxon>
        <taxon>Ranunculales</taxon>
        <taxon>Menispermaceae</taxon>
        <taxon>Menispermoideae</taxon>
        <taxon>Cissampelideae</taxon>
        <taxon>Stephania</taxon>
    </lineage>
</organism>
<dbReference type="SUPFAM" id="SSF81383">
    <property type="entry name" value="F-box domain"/>
    <property type="match status" value="1"/>
</dbReference>
<accession>A0AAP0K4A5</accession>
<dbReference type="InterPro" id="IPR050796">
    <property type="entry name" value="SCF_F-box_component"/>
</dbReference>
<protein>
    <recommendedName>
        <fullName evidence="1">F-box domain-containing protein</fullName>
    </recommendedName>
</protein>